<dbReference type="SUPFAM" id="SSF89733">
    <property type="entry name" value="L-sulfolactate dehydrogenase-like"/>
    <property type="match status" value="1"/>
</dbReference>
<dbReference type="Proteomes" id="UP000035444">
    <property type="component" value="Unassembled WGS sequence"/>
</dbReference>
<comment type="caution">
    <text evidence="1">The sequence shown here is derived from an EMBL/GenBank/DDBJ whole genome shotgun (WGS) entry which is preliminary data.</text>
</comment>
<dbReference type="AlphaFoldDB" id="A0A0H2MAK2"/>
<keyword evidence="2" id="KW-1185">Reference proteome</keyword>
<accession>A0A0H2MAK2</accession>
<name>A0A0H2MAK2_9PROT</name>
<protein>
    <submittedName>
        <fullName evidence="1">Uncharacterized protein</fullName>
    </submittedName>
</protein>
<dbReference type="Gene3D" id="3.30.1370.60">
    <property type="entry name" value="Hypothetical oxidoreductase yiak, domain 2"/>
    <property type="match status" value="1"/>
</dbReference>
<gene>
    <name evidence="1" type="ORF">WH96_16820</name>
</gene>
<reference evidence="1 2" key="1">
    <citation type="submission" date="2015-03" db="EMBL/GenBank/DDBJ databases">
        <title>Genome Sequence of Kiloniella spongiae MEBiC09566, isolated from a marine sponge.</title>
        <authorList>
            <person name="Shao Z."/>
            <person name="Wang L."/>
            <person name="Li X."/>
        </authorList>
    </citation>
    <scope>NUCLEOTIDE SEQUENCE [LARGE SCALE GENOMIC DNA]</scope>
    <source>
        <strain evidence="1 2">MEBiC09566</strain>
    </source>
</reference>
<dbReference type="InterPro" id="IPR036111">
    <property type="entry name" value="Mal/L-sulfo/L-lacto_DH-like_sf"/>
</dbReference>
<evidence type="ECO:0000313" key="1">
    <source>
        <dbReference type="EMBL" id="KLN59539.1"/>
    </source>
</evidence>
<dbReference type="GO" id="GO:0016491">
    <property type="term" value="F:oxidoreductase activity"/>
    <property type="evidence" value="ECO:0007669"/>
    <property type="project" value="InterPro"/>
</dbReference>
<dbReference type="InterPro" id="IPR043143">
    <property type="entry name" value="Mal/L-sulf/L-lact_DH-like_NADP"/>
</dbReference>
<evidence type="ECO:0000313" key="2">
    <source>
        <dbReference type="Proteomes" id="UP000035444"/>
    </source>
</evidence>
<sequence length="348" mass="38190">MLDLVNFKRRDFWPSVTSVNWRSVKKNIETCIIPLSVLSKLQNKNCIINRSKDRSENGCMRVSLIDFRDKLEDCLEARGAQEITLDRASTMVQWAERIHRCGIRFLAKNKSAYSQTDMTKIEQLSEQGNTVFLDAKGQSLAVAGIQAMEKASLNAKDQGMGLAVISNVCDLVGLGQLVEEAMQDGLACFATFAVDQVSEEGQILTELYGNCRGIIGVPGDEEDLYIELYGLPVSHDAFMQGITPGNIGELVVSALTKSDLTKSDPNKSDKQVPGCTLLVLDLPQLYPDMIKGLEAGVSTAPARLFNPADQIARNQDIAEEGYQVEEGDWNMICAQEGLTTVSKEDAEA</sequence>
<dbReference type="EMBL" id="LAQL01000013">
    <property type="protein sequence ID" value="KLN59539.1"/>
    <property type="molecule type" value="Genomic_DNA"/>
</dbReference>
<dbReference type="STRING" id="1489064.WH96_16820"/>
<proteinExistence type="predicted"/>
<organism evidence="1 2">
    <name type="scientific">Kiloniella spongiae</name>
    <dbReference type="NCBI Taxonomy" id="1489064"/>
    <lineage>
        <taxon>Bacteria</taxon>
        <taxon>Pseudomonadati</taxon>
        <taxon>Pseudomonadota</taxon>
        <taxon>Alphaproteobacteria</taxon>
        <taxon>Rhodospirillales</taxon>
        <taxon>Kiloniellaceae</taxon>
        <taxon>Kiloniella</taxon>
    </lineage>
</organism>